<evidence type="ECO:0000256" key="2">
    <source>
        <dbReference type="ARBA" id="ARBA00008335"/>
    </source>
</evidence>
<evidence type="ECO:0000313" key="10">
    <source>
        <dbReference type="Proteomes" id="UP000627781"/>
    </source>
</evidence>
<comment type="caution">
    <text evidence="9">The sequence shown here is derived from an EMBL/GenBank/DDBJ whole genome shotgun (WGS) entry which is preliminary data.</text>
</comment>
<evidence type="ECO:0000256" key="1">
    <source>
        <dbReference type="ARBA" id="ARBA00004651"/>
    </source>
</evidence>
<feature type="transmembrane region" description="Helical" evidence="7">
    <location>
        <begin position="43"/>
        <end position="62"/>
    </location>
</feature>
<evidence type="ECO:0000259" key="8">
    <source>
        <dbReference type="PROSITE" id="PS50850"/>
    </source>
</evidence>
<dbReference type="Gene3D" id="1.20.1250.20">
    <property type="entry name" value="MFS general substrate transporter like domains"/>
    <property type="match status" value="2"/>
</dbReference>
<name>A0ABR8PR07_9CLOT</name>
<dbReference type="InterPro" id="IPR020846">
    <property type="entry name" value="MFS_dom"/>
</dbReference>
<feature type="transmembrane region" description="Helical" evidence="7">
    <location>
        <begin position="97"/>
        <end position="121"/>
    </location>
</feature>
<dbReference type="Pfam" id="PF07690">
    <property type="entry name" value="MFS_1"/>
    <property type="match status" value="1"/>
</dbReference>
<dbReference type="InterPro" id="IPR051788">
    <property type="entry name" value="MFS_Transporter"/>
</dbReference>
<feature type="transmembrane region" description="Helical" evidence="7">
    <location>
        <begin position="74"/>
        <end position="91"/>
    </location>
</feature>
<organism evidence="9 10">
    <name type="scientific">Clostridium cibarium</name>
    <dbReference type="NCBI Taxonomy" id="2762247"/>
    <lineage>
        <taxon>Bacteria</taxon>
        <taxon>Bacillati</taxon>
        <taxon>Bacillota</taxon>
        <taxon>Clostridia</taxon>
        <taxon>Eubacteriales</taxon>
        <taxon>Clostridiaceae</taxon>
        <taxon>Clostridium</taxon>
    </lineage>
</organism>
<keyword evidence="10" id="KW-1185">Reference proteome</keyword>
<dbReference type="InterPro" id="IPR011701">
    <property type="entry name" value="MFS"/>
</dbReference>
<dbReference type="InterPro" id="IPR005829">
    <property type="entry name" value="Sugar_transporter_CS"/>
</dbReference>
<evidence type="ECO:0000256" key="6">
    <source>
        <dbReference type="ARBA" id="ARBA00023136"/>
    </source>
</evidence>
<dbReference type="PANTHER" id="PTHR23514:SF3">
    <property type="entry name" value="BYPASS OF STOP CODON PROTEIN 6"/>
    <property type="match status" value="1"/>
</dbReference>
<evidence type="ECO:0000256" key="7">
    <source>
        <dbReference type="SAM" id="Phobius"/>
    </source>
</evidence>
<dbReference type="Proteomes" id="UP000627781">
    <property type="component" value="Unassembled WGS sequence"/>
</dbReference>
<dbReference type="EMBL" id="JACSRA010000005">
    <property type="protein sequence ID" value="MBD7910603.1"/>
    <property type="molecule type" value="Genomic_DNA"/>
</dbReference>
<dbReference type="RefSeq" id="WP_191767802.1">
    <property type="nucleotide sequence ID" value="NZ_JACSRA010000005.1"/>
</dbReference>
<feature type="transmembrane region" description="Helical" evidence="7">
    <location>
        <begin position="159"/>
        <end position="179"/>
    </location>
</feature>
<dbReference type="CDD" id="cd17396">
    <property type="entry name" value="MFS_YdiM_like"/>
    <property type="match status" value="1"/>
</dbReference>
<dbReference type="PROSITE" id="PS00216">
    <property type="entry name" value="SUGAR_TRANSPORT_1"/>
    <property type="match status" value="1"/>
</dbReference>
<comment type="subcellular location">
    <subcellularLocation>
        <location evidence="1">Cell membrane</location>
        <topology evidence="1">Multi-pass membrane protein</topology>
    </subcellularLocation>
</comment>
<reference evidence="9 10" key="1">
    <citation type="submission" date="2020-08" db="EMBL/GenBank/DDBJ databases">
        <title>A Genomic Blueprint of the Chicken Gut Microbiome.</title>
        <authorList>
            <person name="Gilroy R."/>
            <person name="Ravi A."/>
            <person name="Getino M."/>
            <person name="Pursley I."/>
            <person name="Horton D.L."/>
            <person name="Alikhan N.-F."/>
            <person name="Baker D."/>
            <person name="Gharbi K."/>
            <person name="Hall N."/>
            <person name="Watson M."/>
            <person name="Adriaenssens E.M."/>
            <person name="Foster-Nyarko E."/>
            <person name="Jarju S."/>
            <person name="Secka A."/>
            <person name="Antonio M."/>
            <person name="Oren A."/>
            <person name="Chaudhuri R."/>
            <person name="La Ragione R.M."/>
            <person name="Hildebrand F."/>
            <person name="Pallen M.J."/>
        </authorList>
    </citation>
    <scope>NUCLEOTIDE SEQUENCE [LARGE SCALE GENOMIC DNA]</scope>
    <source>
        <strain evidence="9 10">Sa3CVN1</strain>
    </source>
</reference>
<feature type="transmembrane region" description="Helical" evidence="7">
    <location>
        <begin position="210"/>
        <end position="234"/>
    </location>
</feature>
<evidence type="ECO:0000313" key="9">
    <source>
        <dbReference type="EMBL" id="MBD7910603.1"/>
    </source>
</evidence>
<sequence>MKNKYTSTAIAMYINYFVHGMGAIILAQNMTYLTEQLHTDKAGVSYIISALGIGRLIVLYISGVLSDKFGRKPFIYLGMITYIIFFAGILLSPNVTVAFIFALLAGVANSFLDAGTYPALMECYPKATGTASVMIKAFISAGQFTLPIVIGFLVSNGLYFGYSFIFCIIIFVLNGIFLIKRVFPVANEVKATESVEEIKSEDEMKHKPNFWIEGISLIIIGFTATATFLVVQVWLPQYGKEVAGMIDTASLKLISYYSLGSISAVVVTSVLVKNLIKPVRFVVIYPLISLVTLMVLWMFPTPTTCMIGAFSIGFSAAGGVLQLALAAMSDLFPTSKGKITGMVYTASSIASFAVPAITGIISKTSMSNIILFDAGVTALGIVLGIIVNIRYNIMMKSN</sequence>
<evidence type="ECO:0000256" key="4">
    <source>
        <dbReference type="ARBA" id="ARBA00022692"/>
    </source>
</evidence>
<comment type="similarity">
    <text evidence="2">Belongs to the major facilitator superfamily.</text>
</comment>
<feature type="transmembrane region" description="Helical" evidence="7">
    <location>
        <begin position="12"/>
        <end position="31"/>
    </location>
</feature>
<feature type="transmembrane region" description="Helical" evidence="7">
    <location>
        <begin position="339"/>
        <end position="362"/>
    </location>
</feature>
<feature type="transmembrane region" description="Helical" evidence="7">
    <location>
        <begin position="306"/>
        <end position="327"/>
    </location>
</feature>
<protein>
    <submittedName>
        <fullName evidence="9">MFS transporter</fullName>
    </submittedName>
</protein>
<keyword evidence="3" id="KW-0813">Transport</keyword>
<gene>
    <name evidence="9" type="ORF">H9661_04435</name>
</gene>
<dbReference type="SUPFAM" id="SSF103473">
    <property type="entry name" value="MFS general substrate transporter"/>
    <property type="match status" value="1"/>
</dbReference>
<dbReference type="PANTHER" id="PTHR23514">
    <property type="entry name" value="BYPASS OF STOP CODON PROTEIN 6"/>
    <property type="match status" value="1"/>
</dbReference>
<evidence type="ECO:0000256" key="3">
    <source>
        <dbReference type="ARBA" id="ARBA00022448"/>
    </source>
</evidence>
<keyword evidence="4 7" id="KW-0812">Transmembrane</keyword>
<feature type="transmembrane region" description="Helical" evidence="7">
    <location>
        <begin position="368"/>
        <end position="389"/>
    </location>
</feature>
<keyword evidence="6 7" id="KW-0472">Membrane</keyword>
<evidence type="ECO:0000256" key="5">
    <source>
        <dbReference type="ARBA" id="ARBA00022989"/>
    </source>
</evidence>
<feature type="domain" description="Major facilitator superfamily (MFS) profile" evidence="8">
    <location>
        <begin position="8"/>
        <end position="392"/>
    </location>
</feature>
<accession>A0ABR8PR07</accession>
<feature type="transmembrane region" description="Helical" evidence="7">
    <location>
        <begin position="254"/>
        <end position="272"/>
    </location>
</feature>
<dbReference type="InterPro" id="IPR036259">
    <property type="entry name" value="MFS_trans_sf"/>
</dbReference>
<feature type="transmembrane region" description="Helical" evidence="7">
    <location>
        <begin position="279"/>
        <end position="300"/>
    </location>
</feature>
<feature type="transmembrane region" description="Helical" evidence="7">
    <location>
        <begin position="133"/>
        <end position="153"/>
    </location>
</feature>
<dbReference type="PROSITE" id="PS50850">
    <property type="entry name" value="MFS"/>
    <property type="match status" value="1"/>
</dbReference>
<proteinExistence type="inferred from homology"/>
<keyword evidence="5 7" id="KW-1133">Transmembrane helix</keyword>